<dbReference type="SUPFAM" id="SSF82171">
    <property type="entry name" value="DPP6 N-terminal domain-like"/>
    <property type="match status" value="1"/>
</dbReference>
<dbReference type="InterPro" id="IPR011042">
    <property type="entry name" value="6-blade_b-propeller_TolB-like"/>
</dbReference>
<feature type="compositionally biased region" description="Basic and acidic residues" evidence="1">
    <location>
        <begin position="203"/>
        <end position="219"/>
    </location>
</feature>
<reference evidence="4" key="1">
    <citation type="submission" date="2023-07" db="EMBL/GenBank/DDBJ databases">
        <title>30 novel species of actinomycetes from the DSMZ collection.</title>
        <authorList>
            <person name="Nouioui I."/>
        </authorList>
    </citation>
    <scope>NUCLEOTIDE SEQUENCE [LARGE SCALE GENOMIC DNA]</scope>
    <source>
        <strain evidence="4">DSM 41640</strain>
    </source>
</reference>
<sequence length="361" mass="38214">MSGRAVTVSGRAKAASGVSLGTALLLAFTGTTAGAAQHAPRTERVERVSTAADGTQGDGASSAAVTTPNGRYIAFRSSATNLVPEGISRPGTYSYIRDLTTGEVTKIEQALSTPRLSADGRWATYTDWGSRNINVFLSDLSTGTRIRVGAPDGRDTASSPTISEDGRYIAYRWLGHPEFPTRIDLYDRLTGTRETVSAGPQDSSRDMDRPSISGDGRRVAYQDNGTGDVWVADRATGAQTEADDGTPSTVVQLSANGRFLAMDSADGSYVRDLRTGRVQHFPGIRVLAVSPDGRRLLTRDADANLTLRGLYGGREIPVGHGSATAGSVSAHGRSVVYSTVDADVVPGDTNGMYDVFQWRSS</sequence>
<evidence type="ECO:0000313" key="3">
    <source>
        <dbReference type="EMBL" id="MDT0481305.1"/>
    </source>
</evidence>
<dbReference type="Proteomes" id="UP001183824">
    <property type="component" value="Unassembled WGS sequence"/>
</dbReference>
<evidence type="ECO:0000256" key="2">
    <source>
        <dbReference type="SAM" id="SignalP"/>
    </source>
</evidence>
<accession>A0ABU2V6Y3</accession>
<comment type="caution">
    <text evidence="3">The sequence shown here is derived from an EMBL/GenBank/DDBJ whole genome shotgun (WGS) entry which is preliminary data.</text>
</comment>
<feature type="chain" id="PRO_5046865640" evidence="2">
    <location>
        <begin position="36"/>
        <end position="361"/>
    </location>
</feature>
<keyword evidence="2" id="KW-0732">Signal</keyword>
<evidence type="ECO:0000313" key="4">
    <source>
        <dbReference type="Proteomes" id="UP001183824"/>
    </source>
</evidence>
<keyword evidence="4" id="KW-1185">Reference proteome</keyword>
<dbReference type="PANTHER" id="PTHR36842">
    <property type="entry name" value="PROTEIN TOLB HOMOLOG"/>
    <property type="match status" value="1"/>
</dbReference>
<feature type="region of interest" description="Disordered" evidence="1">
    <location>
        <begin position="194"/>
        <end position="219"/>
    </location>
</feature>
<protein>
    <submittedName>
        <fullName evidence="3">Protein TolB</fullName>
    </submittedName>
</protein>
<proteinExistence type="predicted"/>
<dbReference type="Gene3D" id="2.120.10.30">
    <property type="entry name" value="TolB, C-terminal domain"/>
    <property type="match status" value="2"/>
</dbReference>
<dbReference type="RefSeq" id="WP_311714443.1">
    <property type="nucleotide sequence ID" value="NZ_JAVREZ010000004.1"/>
</dbReference>
<evidence type="ECO:0000256" key="1">
    <source>
        <dbReference type="SAM" id="MobiDB-lite"/>
    </source>
</evidence>
<name>A0ABU2V6Y3_9ACTN</name>
<gene>
    <name evidence="3" type="ORF">RNB18_14105</name>
</gene>
<dbReference type="PANTHER" id="PTHR36842:SF1">
    <property type="entry name" value="PROTEIN TOLB"/>
    <property type="match status" value="1"/>
</dbReference>
<dbReference type="EMBL" id="JAVREZ010000004">
    <property type="protein sequence ID" value="MDT0481305.1"/>
    <property type="molecule type" value="Genomic_DNA"/>
</dbReference>
<feature type="region of interest" description="Disordered" evidence="1">
    <location>
        <begin position="35"/>
        <end position="65"/>
    </location>
</feature>
<feature type="signal peptide" evidence="2">
    <location>
        <begin position="1"/>
        <end position="35"/>
    </location>
</feature>
<organism evidence="3 4">
    <name type="scientific">Streptomyces doebereineriae</name>
    <dbReference type="NCBI Taxonomy" id="3075528"/>
    <lineage>
        <taxon>Bacteria</taxon>
        <taxon>Bacillati</taxon>
        <taxon>Actinomycetota</taxon>
        <taxon>Actinomycetes</taxon>
        <taxon>Kitasatosporales</taxon>
        <taxon>Streptomycetaceae</taxon>
        <taxon>Streptomyces</taxon>
    </lineage>
</organism>